<dbReference type="OrthoDB" id="293779at2157"/>
<gene>
    <name evidence="1" type="ORF">E6P09_00070</name>
</gene>
<accession>A0A4P8PAB8</accession>
<protein>
    <recommendedName>
        <fullName evidence="3">DUF5666 domain-containing protein</fullName>
    </recommendedName>
</protein>
<proteinExistence type="predicted"/>
<evidence type="ECO:0008006" key="3">
    <source>
        <dbReference type="Google" id="ProtNLM"/>
    </source>
</evidence>
<reference evidence="1 2" key="1">
    <citation type="submission" date="2019-04" db="EMBL/GenBank/DDBJ databases">
        <title>Methylomes of two halophilic Archaea, Haloarcula marismortui and Haloferax mediterranei.</title>
        <authorList>
            <person name="DasSarma S."/>
            <person name="DasSarma P."/>
            <person name="DasSarma S."/>
            <person name="Fomenkov A."/>
            <person name="Vincze T."/>
            <person name="Anton B.P."/>
            <person name="Roberts R.J."/>
        </authorList>
    </citation>
    <scope>NUCLEOTIDE SEQUENCE [LARGE SCALE GENOMIC DNA]</scope>
    <source>
        <strain evidence="2">ATCC 33500 / DSM 1411 / JCM 8866 / NBRC 14739 / NCIMB 2177 / R-4</strain>
    </source>
</reference>
<evidence type="ECO:0000313" key="1">
    <source>
        <dbReference type="EMBL" id="QCQ76534.1"/>
    </source>
</evidence>
<organism evidence="1 2">
    <name type="scientific">Haloferax mediterranei (strain ATCC 33500 / DSM 1411 / JCM 8866 / NBRC 14739 / NCIMB 2177 / R-4)</name>
    <name type="common">Halobacterium mediterranei</name>
    <dbReference type="NCBI Taxonomy" id="523841"/>
    <lineage>
        <taxon>Archaea</taxon>
        <taxon>Methanobacteriati</taxon>
        <taxon>Methanobacteriota</taxon>
        <taxon>Stenosarchaea group</taxon>
        <taxon>Halobacteria</taxon>
        <taxon>Halobacteriales</taxon>
        <taxon>Haloferacaceae</taxon>
        <taxon>Haloferax</taxon>
    </lineage>
</organism>
<dbReference type="AlphaFoldDB" id="A0A4P8PAB8"/>
<name>A0A4P8PAB8_HALMT</name>
<dbReference type="Proteomes" id="UP000299011">
    <property type="component" value="Chromosome"/>
</dbReference>
<sequence length="140" mass="14968">MSRFHVRHSRRLIEGTPRRRVCDLADVTRATVVGRVVEVAGDGPAVKTWREGGAEGETKSKPVVGRTTRPFTVGDETGTVRVRVPPDGHIVAADGHGTVSRCDPPVVLDCGDTVSVTGHVVRGRGTDRLLTGPRFVIAVL</sequence>
<evidence type="ECO:0000313" key="2">
    <source>
        <dbReference type="Proteomes" id="UP000299011"/>
    </source>
</evidence>
<dbReference type="EMBL" id="CP039139">
    <property type="protein sequence ID" value="QCQ76534.1"/>
    <property type="molecule type" value="Genomic_DNA"/>
</dbReference>